<reference evidence="2" key="1">
    <citation type="journal article" date="2023" name="bioRxiv">
        <title>Improved chromosome-level genome assembly for marigold (Tagetes erecta).</title>
        <authorList>
            <person name="Jiang F."/>
            <person name="Yuan L."/>
            <person name="Wang S."/>
            <person name="Wang H."/>
            <person name="Xu D."/>
            <person name="Wang A."/>
            <person name="Fan W."/>
        </authorList>
    </citation>
    <scope>NUCLEOTIDE SEQUENCE</scope>
    <source>
        <strain evidence="2">WSJ</strain>
        <tissue evidence="2">Leaf</tissue>
    </source>
</reference>
<proteinExistence type="predicted"/>
<keyword evidence="3" id="KW-1185">Reference proteome</keyword>
<dbReference type="Proteomes" id="UP001229421">
    <property type="component" value="Unassembled WGS sequence"/>
</dbReference>
<feature type="region of interest" description="Disordered" evidence="1">
    <location>
        <begin position="206"/>
        <end position="267"/>
    </location>
</feature>
<sequence>MRYSGPTLFYMRHGWFLVSRSQTTSNIIIIKYGQPISYSSLRTKIKESNAYSIITLCILRVLSLIHYHAQLPATLRLLFFKGVNNIISPFLLNEWVARQVMSVSILKLFGLVSYFSQSFCGWISCRYQISVIIYDGTADLQATLSHQATTTLIGMDSSELRIIDVCDPIVRMPPHIADLKGKSMTFEIQAQKDSQTGSIKATIHKANETTPETQTPSANPSTTVMTTPTPQTPAKTTQRLQGKRLKFDTPGAESSDSSGSKRQKTKA</sequence>
<dbReference type="AlphaFoldDB" id="A0AAD8K045"/>
<dbReference type="InterPro" id="IPR012340">
    <property type="entry name" value="NA-bd_OB-fold"/>
</dbReference>
<dbReference type="EMBL" id="JAUHHV010000009">
    <property type="protein sequence ID" value="KAK1413752.1"/>
    <property type="molecule type" value="Genomic_DNA"/>
</dbReference>
<dbReference type="Gene3D" id="2.40.50.140">
    <property type="entry name" value="Nucleic acid-binding proteins"/>
    <property type="match status" value="1"/>
</dbReference>
<feature type="compositionally biased region" description="Low complexity" evidence="1">
    <location>
        <begin position="220"/>
        <end position="238"/>
    </location>
</feature>
<protein>
    <submittedName>
        <fullName evidence="2">Uncharacterized protein</fullName>
    </submittedName>
</protein>
<comment type="caution">
    <text evidence="2">The sequence shown here is derived from an EMBL/GenBank/DDBJ whole genome shotgun (WGS) entry which is preliminary data.</text>
</comment>
<gene>
    <name evidence="2" type="ORF">QVD17_35532</name>
</gene>
<evidence type="ECO:0000256" key="1">
    <source>
        <dbReference type="SAM" id="MobiDB-lite"/>
    </source>
</evidence>
<evidence type="ECO:0000313" key="3">
    <source>
        <dbReference type="Proteomes" id="UP001229421"/>
    </source>
</evidence>
<name>A0AAD8K045_TARER</name>
<organism evidence="2 3">
    <name type="scientific">Tagetes erecta</name>
    <name type="common">African marigold</name>
    <dbReference type="NCBI Taxonomy" id="13708"/>
    <lineage>
        <taxon>Eukaryota</taxon>
        <taxon>Viridiplantae</taxon>
        <taxon>Streptophyta</taxon>
        <taxon>Embryophyta</taxon>
        <taxon>Tracheophyta</taxon>
        <taxon>Spermatophyta</taxon>
        <taxon>Magnoliopsida</taxon>
        <taxon>eudicotyledons</taxon>
        <taxon>Gunneridae</taxon>
        <taxon>Pentapetalae</taxon>
        <taxon>asterids</taxon>
        <taxon>campanulids</taxon>
        <taxon>Asterales</taxon>
        <taxon>Asteraceae</taxon>
        <taxon>Asteroideae</taxon>
        <taxon>Heliantheae alliance</taxon>
        <taxon>Tageteae</taxon>
        <taxon>Tagetes</taxon>
    </lineage>
</organism>
<evidence type="ECO:0000313" key="2">
    <source>
        <dbReference type="EMBL" id="KAK1413752.1"/>
    </source>
</evidence>
<accession>A0AAD8K045</accession>
<feature type="compositionally biased region" description="Polar residues" evidence="1">
    <location>
        <begin position="208"/>
        <end position="219"/>
    </location>
</feature>